<dbReference type="EMBL" id="CP082781">
    <property type="protein sequence ID" value="UGS27245.1"/>
    <property type="molecule type" value="Genomic_DNA"/>
</dbReference>
<dbReference type="Proteomes" id="UP001199642">
    <property type="component" value="Chromosome"/>
</dbReference>
<name>A0ABY3RW86_9MICO</name>
<sequence>MNESTTTHVWVVRSEAGADRDLRIPMRQQPWWDDHAAFINALVDEGDVLLGGAFPDEGGAVLVMRAPDEETIRRRLANDPWYVHRILRLAQVSRWDVLIDEWPRN</sequence>
<reference evidence="1 2" key="1">
    <citation type="submission" date="2023-01" db="EMBL/GenBank/DDBJ databases">
        <title>Characterization of estradiol degrading bacteria Microbacterium sp. MZT7 and reveal degrading genes through genome analysis.</title>
        <authorList>
            <person name="Hao P."/>
            <person name="Gao Y."/>
        </authorList>
    </citation>
    <scope>NUCLEOTIDE SEQUENCE [LARGE SCALE GENOMIC DNA]</scope>
    <source>
        <strain evidence="1 2">MZT7</strain>
    </source>
</reference>
<evidence type="ECO:0000313" key="2">
    <source>
        <dbReference type="Proteomes" id="UP001199642"/>
    </source>
</evidence>
<evidence type="ECO:0008006" key="3">
    <source>
        <dbReference type="Google" id="ProtNLM"/>
    </source>
</evidence>
<organism evidence="1 2">
    <name type="scientific">Microbacterium resistens</name>
    <dbReference type="NCBI Taxonomy" id="156977"/>
    <lineage>
        <taxon>Bacteria</taxon>
        <taxon>Bacillati</taxon>
        <taxon>Actinomycetota</taxon>
        <taxon>Actinomycetes</taxon>
        <taxon>Micrococcales</taxon>
        <taxon>Microbacteriaceae</taxon>
        <taxon>Microbacterium</taxon>
    </lineage>
</organism>
<evidence type="ECO:0000313" key="1">
    <source>
        <dbReference type="EMBL" id="UGS27245.1"/>
    </source>
</evidence>
<accession>A0ABY3RW86</accession>
<keyword evidence="2" id="KW-1185">Reference proteome</keyword>
<dbReference type="Gene3D" id="3.30.70.1060">
    <property type="entry name" value="Dimeric alpha+beta barrel"/>
    <property type="match status" value="1"/>
</dbReference>
<protein>
    <recommendedName>
        <fullName evidence="3">YCII-related domain-containing protein</fullName>
    </recommendedName>
</protein>
<dbReference type="InterPro" id="IPR011008">
    <property type="entry name" value="Dimeric_a/b-barrel"/>
</dbReference>
<dbReference type="SUPFAM" id="SSF54909">
    <property type="entry name" value="Dimeric alpha+beta barrel"/>
    <property type="match status" value="1"/>
</dbReference>
<gene>
    <name evidence="1" type="ORF">K8F61_03275</name>
</gene>
<dbReference type="RefSeq" id="WP_067242723.1">
    <property type="nucleotide sequence ID" value="NZ_CP082781.1"/>
</dbReference>
<proteinExistence type="predicted"/>